<dbReference type="GO" id="GO:0016787">
    <property type="term" value="F:hydrolase activity"/>
    <property type="evidence" value="ECO:0007669"/>
    <property type="project" value="InterPro"/>
</dbReference>
<evidence type="ECO:0000313" key="2">
    <source>
        <dbReference type="EMBL" id="OWW18924.1"/>
    </source>
</evidence>
<dbReference type="SUPFAM" id="SSF53474">
    <property type="entry name" value="alpha/beta-Hydrolases"/>
    <property type="match status" value="1"/>
</dbReference>
<gene>
    <name evidence="2" type="ORF">AYR66_04920</name>
</gene>
<dbReference type="InterPro" id="IPR002925">
    <property type="entry name" value="Dienelactn_hydro"/>
</dbReference>
<comment type="caution">
    <text evidence="2">The sequence shown here is derived from an EMBL/GenBank/DDBJ whole genome shotgun (WGS) entry which is preliminary data.</text>
</comment>
<dbReference type="Proteomes" id="UP000197535">
    <property type="component" value="Unassembled WGS sequence"/>
</dbReference>
<keyword evidence="3" id="KW-1185">Reference proteome</keyword>
<dbReference type="EMBL" id="LSTO01000001">
    <property type="protein sequence ID" value="OWW18924.1"/>
    <property type="molecule type" value="Genomic_DNA"/>
</dbReference>
<protein>
    <recommendedName>
        <fullName evidence="1">Dienelactone hydrolase domain-containing protein</fullName>
    </recommendedName>
</protein>
<accession>A0A254T8F7</accession>
<sequence length="264" mass="29320">MDTSRLVVIGRSHGGQTALGVLDRTDKAVQAQPLRPKVVVALYPGCSIYHRMWNYELDAPLLLMIGESDDWTPARSCVQLREKVMRSQKDAVFEMHVFPDSHHGFDGLTPPHTKMNVASTRSGTATVGGNPVAREQAHRLMFDFLSVQLGVPLRLSHEERYAGHQFELPQASGFAAVGDTAALPASEKARARYEYYLAQQPPKAFAVTERGGWYLSIGAADAMQASLTACGKVKCWLYAVDDRVVWHADPDKRIDMAKLVRKER</sequence>
<dbReference type="InterPro" id="IPR029058">
    <property type="entry name" value="AB_hydrolase_fold"/>
</dbReference>
<feature type="domain" description="Dienelactone hydrolase" evidence="1">
    <location>
        <begin position="2"/>
        <end position="145"/>
    </location>
</feature>
<evidence type="ECO:0000313" key="3">
    <source>
        <dbReference type="Proteomes" id="UP000197535"/>
    </source>
</evidence>
<dbReference type="Gene3D" id="3.40.50.1820">
    <property type="entry name" value="alpha/beta hydrolase"/>
    <property type="match status" value="1"/>
</dbReference>
<dbReference type="AlphaFoldDB" id="A0A254T8F7"/>
<reference evidence="2 3" key="1">
    <citation type="submission" date="2016-02" db="EMBL/GenBank/DDBJ databases">
        <authorList>
            <person name="Wen L."/>
            <person name="He K."/>
            <person name="Yang H."/>
        </authorList>
    </citation>
    <scope>NUCLEOTIDE SEQUENCE [LARGE SCALE GENOMIC DNA]</scope>
    <source>
        <strain evidence="2 3">TSA40</strain>
    </source>
</reference>
<evidence type="ECO:0000259" key="1">
    <source>
        <dbReference type="Pfam" id="PF01738"/>
    </source>
</evidence>
<proteinExistence type="predicted"/>
<name>A0A254T8F7_9BURK</name>
<dbReference type="Pfam" id="PF01738">
    <property type="entry name" value="DLH"/>
    <property type="match status" value="1"/>
</dbReference>
<organism evidence="2 3">
    <name type="scientific">Noviherbaspirillum denitrificans</name>
    <dbReference type="NCBI Taxonomy" id="1968433"/>
    <lineage>
        <taxon>Bacteria</taxon>
        <taxon>Pseudomonadati</taxon>
        <taxon>Pseudomonadota</taxon>
        <taxon>Betaproteobacteria</taxon>
        <taxon>Burkholderiales</taxon>
        <taxon>Oxalobacteraceae</taxon>
        <taxon>Noviherbaspirillum</taxon>
    </lineage>
</organism>